<feature type="compositionally biased region" description="Polar residues" evidence="3">
    <location>
        <begin position="383"/>
        <end position="393"/>
    </location>
</feature>
<feature type="region of interest" description="Disordered" evidence="3">
    <location>
        <begin position="25"/>
        <end position="61"/>
    </location>
</feature>
<keyword evidence="1" id="KW-0344">Guanine-nucleotide releasing factor</keyword>
<dbReference type="InterPro" id="IPR035892">
    <property type="entry name" value="C2_domain_sf"/>
</dbReference>
<evidence type="ECO:0000313" key="7">
    <source>
        <dbReference type="EMBL" id="KAL3101919.1"/>
    </source>
</evidence>
<dbReference type="InterPro" id="IPR027007">
    <property type="entry name" value="C2_DOCK-type_domain"/>
</dbReference>
<dbReference type="PROSITE" id="PS51650">
    <property type="entry name" value="C2_DOCK"/>
    <property type="match status" value="1"/>
</dbReference>
<dbReference type="InterPro" id="IPR027357">
    <property type="entry name" value="DOCKER_dom"/>
</dbReference>
<reference evidence="7 8" key="1">
    <citation type="submission" date="2024-10" db="EMBL/GenBank/DDBJ databases">
        <authorList>
            <person name="Kim D."/>
        </authorList>
    </citation>
    <scope>NUCLEOTIDE SEQUENCE [LARGE SCALE GENOMIC DNA]</scope>
    <source>
        <strain evidence="7">Taebaek</strain>
    </source>
</reference>
<evidence type="ECO:0000313" key="8">
    <source>
        <dbReference type="Proteomes" id="UP001620645"/>
    </source>
</evidence>
<comment type="caution">
    <text evidence="7">The sequence shown here is derived from an EMBL/GenBank/DDBJ whole genome shotgun (WGS) entry which is preliminary data.</text>
</comment>
<accession>A0ABD2KHI0</accession>
<keyword evidence="8" id="KW-1185">Reference proteome</keyword>
<proteinExistence type="inferred from homology"/>
<dbReference type="Pfam" id="PF06920">
    <property type="entry name" value="DHR-2_Lobe_A"/>
    <property type="match status" value="1"/>
</dbReference>
<gene>
    <name evidence="7" type="ORF">niasHS_003328</name>
</gene>
<dbReference type="InterPro" id="IPR043161">
    <property type="entry name" value="DOCK_C_lobe_A"/>
</dbReference>
<dbReference type="PANTHER" id="PTHR23317">
    <property type="entry name" value="DEDICATOR OF CYTOKINESIS DOCK"/>
    <property type="match status" value="1"/>
</dbReference>
<dbReference type="InterPro" id="IPR043162">
    <property type="entry name" value="DOCK_C_lobe_C"/>
</dbReference>
<dbReference type="InterPro" id="IPR021816">
    <property type="entry name" value="DOCK_C/D_N"/>
</dbReference>
<dbReference type="EMBL" id="JBICCN010000026">
    <property type="protein sequence ID" value="KAL3101919.1"/>
    <property type="molecule type" value="Genomic_DNA"/>
</dbReference>
<feature type="compositionally biased region" description="Polar residues" evidence="3">
    <location>
        <begin position="36"/>
        <end position="60"/>
    </location>
</feature>
<dbReference type="InterPro" id="IPR026791">
    <property type="entry name" value="DOCK"/>
</dbReference>
<feature type="region of interest" description="Disordered" evidence="3">
    <location>
        <begin position="367"/>
        <end position="399"/>
    </location>
</feature>
<dbReference type="Gene3D" id="1.25.40.410">
    <property type="match status" value="1"/>
</dbReference>
<dbReference type="PANTHER" id="PTHR23317:SF26">
    <property type="entry name" value="ZIZIMIN, ISOFORM K"/>
    <property type="match status" value="1"/>
</dbReference>
<dbReference type="GO" id="GO:0005085">
    <property type="term" value="F:guanyl-nucleotide exchange factor activity"/>
    <property type="evidence" value="ECO:0007669"/>
    <property type="project" value="UniProtKB-KW"/>
</dbReference>
<organism evidence="7 8">
    <name type="scientific">Heterodera schachtii</name>
    <name type="common">Sugarbeet cyst nematode worm</name>
    <name type="synonym">Tylenchus schachtii</name>
    <dbReference type="NCBI Taxonomy" id="97005"/>
    <lineage>
        <taxon>Eukaryota</taxon>
        <taxon>Metazoa</taxon>
        <taxon>Ecdysozoa</taxon>
        <taxon>Nematoda</taxon>
        <taxon>Chromadorea</taxon>
        <taxon>Rhabditida</taxon>
        <taxon>Tylenchina</taxon>
        <taxon>Tylenchomorpha</taxon>
        <taxon>Tylenchoidea</taxon>
        <taxon>Heteroderidae</taxon>
        <taxon>Heteroderinae</taxon>
        <taxon>Heterodera</taxon>
    </lineage>
</organism>
<sequence>MYIPSPRFSGPTTQSHNQLHCQTDVLSGASSGGSSTLLVESTAHSQQHQKSNGSNSANEQQHLRKFTSAVGKLGKARETREAISKVLSCANPLRSAPIAEPIDYEHFVGEHSAQLEHDKDRDMLLFLRDDISGVESWPRERTAVPSVRHCDIDEANWLLAMDSLRHYSSPYTIINLNYSRFYGDFKRFIKFSRRCHVYNKYFRFDPPLGLNFLRFESDLIADEEKLLLSGQSASFATQPDILKEGNLIVVPGDGIVDTFRSEKKRYCVLRKSTEESRVFIEVYKHALAQPQHQQQMPTMEMEVKAAAIKSTKKGKLLQLFSSIESDKRALLLSAESETELQFWLFSIERALAWNNREMMLAPEEDNLSLNSSGRDNSIPPCLSSLNDSESLASEDSGGSREFSTAFWRSRNAAAKALQPPIVERRNIFSLFWDMEPLPEGEGEKSTLGEQLSETEQCNVERISPIPSSSATTTNLVLRPNFGGKRTTSHEPSSFDEETKGQFAVRKDSQCLEPSKSEFAGERPAILFTAQLRQLDIRIRMAGKEHAEQIEPFFARLFLFDASLGVRVSEEFHVAFPSLHYDMLQQNGHANIVKFANSAPPSSFALNGALATEKVNGISWEQIRNANKLICSIHNPRADLFLVVLVERILSDVSADIYMKANNATDNKYSSKIQKSLSASIPKLGHLRTLFAWTARPVFPSLCSGSVFASQQLAIGSTNNCGSLCDGSKKSSLATCSLYKCDSGRLTDGDLQKLLIEMQKADKLAKLVVFPSAALVLETDVTSVLCEFPMRISPSFLPLRPWKCVPTSPDKPSALPSFELQSFLDQSLCSEPHRGRVNLLYVYPLSLNYSTQKTFSRARNISCTVRYVPSSLVRTTQFAHGRVPSHANIFHRTHPNGPFVDSFVCGVQYHEQSPQFNAEVKMDLPVALGEDDHILFTFHHISLSNAITNKNKPFTEHNIETPVGYAWLPMVKTDSRGLPHFVMSDKSQEFELPVTANLSSKYYEFKPLSSSGTREVSPNFDLKFVEYGRPLFRVRLRLVSSVFTTDERLQNFFQLCHLIYPNITLSNRNPLTRLPNSSSSRNFKHSSNMNFYANNASKNGCSASDIQDDSLSPPHFAIERDFVESIEKLSSIDLDQLIPFLAVIFDRLFNLLTLSKAEDVMLSSLNAIICLADQLFMHRKSKRELLRNYVLLFFKCQGPQLKCDADGEESTHGAICKCIPLMIHRAQTSKDGTISITKLLRQLWFLLDCAAKSMAHWLIIHNLLKVPRRNRFPTDLYFSLEELFHTITERIIFMQRECPRESRMANNALGNFLKHCLSLMDRYQIMKELYTVVKKMDTIETRSFRVYKFELLQILAGHEHWLPLCLPLLTDKFGIILRGDSFRVEGSSSTQTQQQTTKHNGGTSLLAKLFSQIFSPFHGIISESNEVEKFSSYSEHFYLSKTYCSVHFPIGLLLQELSTSLRDSRDYRRKVIQLLRNLLAKHSQDERYGDTSARNRIAILTMPLLRIAIENIKEIELAITSLTEDACQNRLSALTNATHELVHCGNMESNGYVSTNSTINANNTGKSNNGNNNALRTNSIGPNGSTVTVVLAERMDKNEVRDLMLCVLYTLNILPKKILAAFWNVQEAIQPTKTMPSCDDSVTELPKQPQQNVLVDFVRILELSLLLFRYRGRTHHLMLQAKRNKATNPNKTPEFLLKSDGSNSYGMSSKFSTLNEINFGESFDSRGVADEEGKGGEATSFLMDCNLAQEVALIVLETVQTIANQIAAKTRYTSTSSLDVIFVRLLHLQLELLNECWPETVRLHTLSALAVFVNLFSAHFLNSGPLDCLSTLIKALLFQLNSRIVRIQNATAALLHLILRSGYDLALNSSVSKFPSDFSSMSAPDGSKNSSLTERLGRPGAQIAPVLARLLSEKAVFLNSFRFERGLSALESLIGCGSATKSGAGAKSVPSSALVLTSLFDKAVLELVKQLRGVLEATQAISDTINDPIQLADLHIQLANSFRGSAALRAEFFDALAAQHIAGAWYSEAAVCQAHSLVIIGKELQSRGLIRPDWTLLSVLSERITATEGINESGLMSSTQQGGFTLEEFTRKVEALVRVLLLSERYEAVGPICRLAIPIFEQNNDFKALVGIYAEIQQACSRAAEIKISGKRHLGTYFKVTFYGNSHFGTEHLTEWIYREPKLTSLAEACDRMVQTVRNSLGHDRVKVISGRSEANDPTTAYVKVAHVEPCRRPTELNNNNNNAIMPTKGGIEKQHRLISMNNCRESERPMDELKEDNDPMRYNLHTNISTFIQEERLVDHEVPENAPELARTALRRLTLTVGNSFPDTRRRQRIVKTEEAVLNPLELACECLLFKTAQIRHILSAAEIPRGFHCHIGATMDKNALKRLDLKKLQLFLQGSVSPSVNAGLLAYAETFTASAQRHRYGKDGICRLATALKTLIYELNEALAVNEAAMGSERTEYQQMLRRSFDGMLERLPTFFDGEKFLPDMTSQDGRAALGGANSQLVNGVLDRLSQIGGMAAEMHIFDSISGLSA</sequence>
<dbReference type="Gene3D" id="2.30.29.30">
    <property type="entry name" value="Pleckstrin-homology domain (PH domain)/Phosphotyrosine-binding domain (PTB)"/>
    <property type="match status" value="1"/>
</dbReference>
<dbReference type="Proteomes" id="UP001620645">
    <property type="component" value="Unassembled WGS sequence"/>
</dbReference>
<dbReference type="Gene3D" id="2.60.40.150">
    <property type="entry name" value="C2 domain"/>
    <property type="match status" value="1"/>
</dbReference>
<evidence type="ECO:0000259" key="5">
    <source>
        <dbReference type="PROSITE" id="PS51650"/>
    </source>
</evidence>
<comment type="similarity">
    <text evidence="2">Belongs to the DOCK family.</text>
</comment>
<name>A0ABD2KHI0_HETSC</name>
<dbReference type="InterPro" id="IPR046773">
    <property type="entry name" value="DOCKER_Lobe_C"/>
</dbReference>
<evidence type="ECO:0000259" key="4">
    <source>
        <dbReference type="PROSITE" id="PS50003"/>
    </source>
</evidence>
<dbReference type="Pfam" id="PF14429">
    <property type="entry name" value="DOCK-C2"/>
    <property type="match status" value="1"/>
</dbReference>
<dbReference type="InterPro" id="IPR046769">
    <property type="entry name" value="DOCKER_Lobe_A"/>
</dbReference>
<dbReference type="InterPro" id="IPR011993">
    <property type="entry name" value="PH-like_dom_sf"/>
</dbReference>
<evidence type="ECO:0000256" key="2">
    <source>
        <dbReference type="PROSITE-ProRule" id="PRU00983"/>
    </source>
</evidence>
<dbReference type="Pfam" id="PF20421">
    <property type="entry name" value="DHR-2_Lobe_C"/>
    <property type="match status" value="1"/>
</dbReference>
<dbReference type="InterPro" id="IPR001849">
    <property type="entry name" value="PH_domain"/>
</dbReference>
<dbReference type="Pfam" id="PF11878">
    <property type="entry name" value="DOCK_C-D_N"/>
    <property type="match status" value="1"/>
</dbReference>
<evidence type="ECO:0000256" key="1">
    <source>
        <dbReference type="ARBA" id="ARBA00022658"/>
    </source>
</evidence>
<feature type="domain" description="DOCKER" evidence="6">
    <location>
        <begin position="1999"/>
        <end position="2486"/>
    </location>
</feature>
<evidence type="ECO:0000259" key="6">
    <source>
        <dbReference type="PROSITE" id="PS51651"/>
    </source>
</evidence>
<dbReference type="SUPFAM" id="SSF50729">
    <property type="entry name" value="PH domain-like"/>
    <property type="match status" value="1"/>
</dbReference>
<dbReference type="PROSITE" id="PS50003">
    <property type="entry name" value="PH_DOMAIN"/>
    <property type="match status" value="1"/>
</dbReference>
<feature type="region of interest" description="Disordered" evidence="3">
    <location>
        <begin position="464"/>
        <end position="499"/>
    </location>
</feature>
<protein>
    <submittedName>
        <fullName evidence="7">Uncharacterized protein</fullName>
    </submittedName>
</protein>
<evidence type="ECO:0000256" key="3">
    <source>
        <dbReference type="SAM" id="MobiDB-lite"/>
    </source>
</evidence>
<feature type="domain" description="C2 DOCK-type" evidence="5">
    <location>
        <begin position="836"/>
        <end position="1038"/>
    </location>
</feature>
<dbReference type="PROSITE" id="PS51651">
    <property type="entry name" value="DOCKER"/>
    <property type="match status" value="1"/>
</dbReference>
<feature type="domain" description="PH" evidence="4">
    <location>
        <begin position="240"/>
        <end position="352"/>
    </location>
</feature>
<dbReference type="Gene3D" id="1.20.58.740">
    <property type="match status" value="1"/>
</dbReference>